<feature type="binding site" evidence="3">
    <location>
        <position position="100"/>
    </location>
    <ligand>
        <name>substrate</name>
    </ligand>
</feature>
<dbReference type="AlphaFoldDB" id="A0A139STR9"/>
<evidence type="ECO:0000256" key="2">
    <source>
        <dbReference type="PIRSR" id="PIRSR605511-1"/>
    </source>
</evidence>
<organism evidence="5 6">
    <name type="scientific">Cephaloticoccus capnophilus</name>
    <dbReference type="NCBI Taxonomy" id="1548208"/>
    <lineage>
        <taxon>Bacteria</taxon>
        <taxon>Pseudomonadati</taxon>
        <taxon>Verrucomicrobiota</taxon>
        <taxon>Opitutia</taxon>
        <taxon>Opitutales</taxon>
        <taxon>Opitutaceae</taxon>
        <taxon>Cephaloticoccus</taxon>
    </lineage>
</organism>
<sequence length="291" mass="32068">MSNIAHCVVDCHNTLGEGPLWDVREQALYWVDIFESRLHRLTPATGEVRHWDMPERIASVALRDQGGLVIAFASGLAFYDLDSSRLDWIARPEAHLPSNRFNDGKVDRMGRYWIGTLDESGPNHTAALYRLDPDLSVHKVLDGIGISNCLVWSRENDRFWFADSLDKQISVFDYDHSAGTLSNRRPFADTIGTDYTPDGGTIDAEGFIWVAVWGSGKVFRFAPDGRIVGEVHLPVSNPTSCMFGGPDLRTLYITSAAEGLTDEARAAQPQAGGLFAVDAGVAGLPETRFRG</sequence>
<comment type="similarity">
    <text evidence="1">Belongs to the SMP-30/CGR1 family.</text>
</comment>
<dbReference type="Pfam" id="PF08450">
    <property type="entry name" value="SGL"/>
    <property type="match status" value="1"/>
</dbReference>
<feature type="binding site" evidence="3">
    <location>
        <position position="198"/>
    </location>
    <ligand>
        <name>a divalent metal cation</name>
        <dbReference type="ChEBI" id="CHEBI:60240"/>
    </ligand>
</feature>
<comment type="caution">
    <text evidence="5">The sequence shown here is derived from an EMBL/GenBank/DDBJ whole genome shotgun (WGS) entry which is preliminary data.</text>
</comment>
<dbReference type="InterPro" id="IPR013658">
    <property type="entry name" value="SGL"/>
</dbReference>
<dbReference type="PRINTS" id="PR01790">
    <property type="entry name" value="SMP30FAMILY"/>
</dbReference>
<keyword evidence="3" id="KW-0479">Metal-binding</keyword>
<dbReference type="EMBL" id="LSZP01000003">
    <property type="protein sequence ID" value="KXU37973.1"/>
    <property type="molecule type" value="Genomic_DNA"/>
</dbReference>
<dbReference type="InterPro" id="IPR011042">
    <property type="entry name" value="6-blade_b-propeller_TolB-like"/>
</dbReference>
<feature type="domain" description="SMP-30/Gluconolactonase/LRE-like region" evidence="4">
    <location>
        <begin position="15"/>
        <end position="256"/>
    </location>
</feature>
<proteinExistence type="inferred from homology"/>
<accession>A0A139STR9</accession>
<dbReference type="RefSeq" id="WP_068710804.1">
    <property type="nucleotide sequence ID" value="NZ_LSZP01000003.1"/>
</dbReference>
<evidence type="ECO:0000256" key="1">
    <source>
        <dbReference type="ARBA" id="ARBA00008853"/>
    </source>
</evidence>
<dbReference type="Proteomes" id="UP000071392">
    <property type="component" value="Unassembled WGS sequence"/>
</dbReference>
<reference evidence="5 6" key="1">
    <citation type="submission" date="2016-02" db="EMBL/GenBank/DDBJ databases">
        <authorList>
            <person name="Wen L."/>
            <person name="He K."/>
            <person name="Yang H."/>
        </authorList>
    </citation>
    <scope>NUCLEOTIDE SEQUENCE [LARGE SCALE GENOMIC DNA]</scope>
    <source>
        <strain evidence="5 6">CV41</strain>
    </source>
</reference>
<feature type="binding site" evidence="3">
    <location>
        <position position="17"/>
    </location>
    <ligand>
        <name>a divalent metal cation</name>
        <dbReference type="ChEBI" id="CHEBI:60240"/>
    </ligand>
</feature>
<keyword evidence="6" id="KW-1185">Reference proteome</keyword>
<name>A0A139STR9_9BACT</name>
<dbReference type="OrthoDB" id="2633250at2"/>
<protein>
    <recommendedName>
        <fullName evidence="4">SMP-30/Gluconolactonase/LRE-like region domain-containing protein</fullName>
    </recommendedName>
</protein>
<dbReference type="InterPro" id="IPR005511">
    <property type="entry name" value="SMP-30"/>
</dbReference>
<gene>
    <name evidence="5" type="ORF">AXK12_01040</name>
</gene>
<dbReference type="Gene3D" id="2.120.10.30">
    <property type="entry name" value="TolB, C-terminal domain"/>
    <property type="match status" value="1"/>
</dbReference>
<dbReference type="PANTHER" id="PTHR10907">
    <property type="entry name" value="REGUCALCIN"/>
    <property type="match status" value="1"/>
</dbReference>
<feature type="binding site" evidence="3">
    <location>
        <position position="148"/>
    </location>
    <ligand>
        <name>a divalent metal cation</name>
        <dbReference type="ChEBI" id="CHEBI:60240"/>
    </ligand>
</feature>
<evidence type="ECO:0000259" key="4">
    <source>
        <dbReference type="Pfam" id="PF08450"/>
    </source>
</evidence>
<dbReference type="STRING" id="1548208.AXK12_01040"/>
<dbReference type="PANTHER" id="PTHR10907:SF47">
    <property type="entry name" value="REGUCALCIN"/>
    <property type="match status" value="1"/>
</dbReference>
<comment type="cofactor">
    <cofactor evidence="3">
        <name>Zn(2+)</name>
        <dbReference type="ChEBI" id="CHEBI:29105"/>
    </cofactor>
    <text evidence="3">Binds 1 divalent metal cation per subunit.</text>
</comment>
<feature type="active site" description="Proton donor/acceptor" evidence="2">
    <location>
        <position position="198"/>
    </location>
</feature>
<keyword evidence="3" id="KW-0862">Zinc</keyword>
<feature type="binding site" evidence="3">
    <location>
        <position position="102"/>
    </location>
    <ligand>
        <name>substrate</name>
    </ligand>
</feature>
<dbReference type="SUPFAM" id="SSF63829">
    <property type="entry name" value="Calcium-dependent phosphotriesterase"/>
    <property type="match status" value="1"/>
</dbReference>
<evidence type="ECO:0000256" key="3">
    <source>
        <dbReference type="PIRSR" id="PIRSR605511-2"/>
    </source>
</evidence>
<evidence type="ECO:0000313" key="5">
    <source>
        <dbReference type="EMBL" id="KXU37973.1"/>
    </source>
</evidence>
<dbReference type="GO" id="GO:0004341">
    <property type="term" value="F:gluconolactonase activity"/>
    <property type="evidence" value="ECO:0007669"/>
    <property type="project" value="TreeGrafter"/>
</dbReference>
<evidence type="ECO:0000313" key="6">
    <source>
        <dbReference type="Proteomes" id="UP000071392"/>
    </source>
</evidence>
<dbReference type="GO" id="GO:0005509">
    <property type="term" value="F:calcium ion binding"/>
    <property type="evidence" value="ECO:0007669"/>
    <property type="project" value="TreeGrafter"/>
</dbReference>
<dbReference type="GO" id="GO:0019853">
    <property type="term" value="P:L-ascorbic acid biosynthetic process"/>
    <property type="evidence" value="ECO:0007669"/>
    <property type="project" value="TreeGrafter"/>
</dbReference>